<protein>
    <recommendedName>
        <fullName evidence="5">Bulb-type lectin domain-containing protein</fullName>
    </recommendedName>
</protein>
<dbReference type="EMBL" id="CP136924">
    <property type="protein sequence ID" value="WXA01516.1"/>
    <property type="molecule type" value="Genomic_DNA"/>
</dbReference>
<evidence type="ECO:0000313" key="2">
    <source>
        <dbReference type="EMBL" id="WXA01516.1"/>
    </source>
</evidence>
<dbReference type="SUPFAM" id="SSF50998">
    <property type="entry name" value="Quinoprotein alcohol dehydrogenase-like"/>
    <property type="match status" value="1"/>
</dbReference>
<accession>A0AAU6NVA4</accession>
<evidence type="ECO:0000313" key="3">
    <source>
        <dbReference type="EMBL" id="WXA13336.1"/>
    </source>
</evidence>
<feature type="signal peptide" evidence="1">
    <location>
        <begin position="1"/>
        <end position="22"/>
    </location>
</feature>
<evidence type="ECO:0008006" key="5">
    <source>
        <dbReference type="Google" id="ProtNLM"/>
    </source>
</evidence>
<dbReference type="Proteomes" id="UP001368318">
    <property type="component" value="Chromosome"/>
</dbReference>
<sequence length="448" mass="48725">MFKKTKHTTLIILLLCATFCMYNCSKSDDSNPLNIITRDIVSINTFGGSLNDVATAVTNTQDGGYAILGYTQSMDGDISGKNNESFDFWVLKFDSENTLLWSKTYGGSGNDRGNSIIETPDGSLAVLGFSDSNDQDVTNNHGLKDYWLAKLSSNGNLLWQQSFGYAGIDTGYTVIPTSDNGFLISGVLDVTASNGEGNSRANARHAGGDYWALKLDTSGSIEWSRYYGGFFTDTPYGATETNDGGFIIVGSSDSDDVDISNNIGTYDFWVVRTSNTGEIVWEKNFGGTEIDEARAITKSNDGNYLIVGDTRSDNENVSTNYGLADLWLIKITPEGELLWQKSFGGSGFDVGRSISKTQNNNFVISGSSRSIDGNLTNNNGQNDAWVFEVNNKGNLLWQKTVGGSQIDFFYDAVQINNGNIIAVGESNSLDFDIIENKGFTDLLITVLK</sequence>
<proteinExistence type="predicted"/>
<dbReference type="AlphaFoldDB" id="A0AAU6NVA4"/>
<name>A0AAU6NVA4_9FLAO</name>
<dbReference type="RefSeq" id="WP_338732534.1">
    <property type="nucleotide sequence ID" value="NZ_CP136924.1"/>
</dbReference>
<dbReference type="KEGG" id="mcaa:R3L15_00330"/>
<feature type="chain" id="PRO_5044712730" description="Bulb-type lectin domain-containing protein" evidence="1">
    <location>
        <begin position="23"/>
        <end position="448"/>
    </location>
</feature>
<evidence type="ECO:0000313" key="4">
    <source>
        <dbReference type="Proteomes" id="UP001368318"/>
    </source>
</evidence>
<organism evidence="2 4">
    <name type="scientific">Mangrovimonas cancribranchiae</name>
    <dbReference type="NCBI Taxonomy" id="3080055"/>
    <lineage>
        <taxon>Bacteria</taxon>
        <taxon>Pseudomonadati</taxon>
        <taxon>Bacteroidota</taxon>
        <taxon>Flavobacteriia</taxon>
        <taxon>Flavobacteriales</taxon>
        <taxon>Flavobacteriaceae</taxon>
        <taxon>Mangrovimonas</taxon>
    </lineage>
</organism>
<keyword evidence="4" id="KW-1185">Reference proteome</keyword>
<keyword evidence="1" id="KW-0732">Signal</keyword>
<dbReference type="EMBL" id="CP136925">
    <property type="protein sequence ID" value="WXA13336.1"/>
    <property type="molecule type" value="Genomic_DNA"/>
</dbReference>
<evidence type="ECO:0000256" key="1">
    <source>
        <dbReference type="SAM" id="SignalP"/>
    </source>
</evidence>
<dbReference type="PANTHER" id="PTHR42754:SF1">
    <property type="entry name" value="LIPOPROTEIN"/>
    <property type="match status" value="1"/>
</dbReference>
<dbReference type="PANTHER" id="PTHR42754">
    <property type="entry name" value="ENDOGLUCANASE"/>
    <property type="match status" value="1"/>
</dbReference>
<dbReference type="InterPro" id="IPR011047">
    <property type="entry name" value="Quinoprotein_ADH-like_sf"/>
</dbReference>
<gene>
    <name evidence="3" type="ORF">R3L15_00330</name>
    <name evidence="2" type="ORF">R3L16_07065</name>
</gene>
<reference evidence="2 4" key="1">
    <citation type="submission" date="2023-10" db="EMBL/GenBank/DDBJ databases">
        <title>Culture-based analysis of two novel bacteria associated with mangrove crab gills.</title>
        <authorList>
            <person name="Yang X."/>
            <person name="Garuglieri E."/>
            <person name="Van Goethem M.W."/>
            <person name="Fusi M."/>
            <person name="Marasco R."/>
            <person name="Daffonchio D.G."/>
        </authorList>
    </citation>
    <scope>NUCLEOTIDE SEQUENCE [LARGE SCALE GENOMIC DNA]</scope>
    <source>
        <strain evidence="3">UG2-1</strain>
        <strain evidence="2">UG2-2</strain>
        <strain evidence="4">UG2_2</strain>
    </source>
</reference>